<gene>
    <name evidence="3" type="ORF">NG799_19770</name>
</gene>
<proteinExistence type="predicted"/>
<dbReference type="SUPFAM" id="SSF51735">
    <property type="entry name" value="NAD(P)-binding Rossmann-fold domains"/>
    <property type="match status" value="1"/>
</dbReference>
<comment type="caution">
    <text evidence="3">The sequence shown here is derived from an EMBL/GenBank/DDBJ whole genome shotgun (WGS) entry which is preliminary data.</text>
</comment>
<dbReference type="InterPro" id="IPR051450">
    <property type="entry name" value="Gfo/Idh/MocA_Oxidoreductases"/>
</dbReference>
<dbReference type="RefSeq" id="WP_368008065.1">
    <property type="nucleotide sequence ID" value="NZ_JAMXFF010000033.1"/>
</dbReference>
<organism evidence="3 4">
    <name type="scientific">Laspinema palackyanum D2a</name>
    <dbReference type="NCBI Taxonomy" id="2953684"/>
    <lineage>
        <taxon>Bacteria</taxon>
        <taxon>Bacillati</taxon>
        <taxon>Cyanobacteriota</taxon>
        <taxon>Cyanophyceae</taxon>
        <taxon>Oscillatoriophycideae</taxon>
        <taxon>Oscillatoriales</taxon>
        <taxon>Laspinemataceae</taxon>
        <taxon>Laspinema</taxon>
        <taxon>Laspinema palackyanum</taxon>
    </lineage>
</organism>
<dbReference type="InterPro" id="IPR036291">
    <property type="entry name" value="NAD(P)-bd_dom_sf"/>
</dbReference>
<evidence type="ECO:0000313" key="4">
    <source>
        <dbReference type="Proteomes" id="UP001525890"/>
    </source>
</evidence>
<dbReference type="Pfam" id="PF01408">
    <property type="entry name" value="GFO_IDH_MocA"/>
    <property type="match status" value="1"/>
</dbReference>
<dbReference type="Proteomes" id="UP001525890">
    <property type="component" value="Unassembled WGS sequence"/>
</dbReference>
<sequence length="341" mass="38031">MSAGKTTIQLAVVGCGYWGKNLVRNFAQLKALRWLCDKNEIALQAQAQLYPEISVTQDFDEILKNPEIQAVVLATPAAMHYAQVKQAILSGKDVFVEKPLALHYKEGQELVELARSRGSILMVGHILEYHPAVTLLKDLVQRRELGNLLYIYSNRLNLGKVRQEENILWSFAPHDIAVISSLIGSEPTVVTASGGTYLQSGIADVTVTNLVFEQEVRAHIFVSWLHPYKEQKLVVIGDRKMAVFDDMAKEGKLKIYDKGIEWEGGLPIPRQTAETTLFLEEKEPLRLECQHFLECVATRQQPLTDGQSALKVLKILEASERSLQKGGLAVSLDEVEKSALA</sequence>
<feature type="domain" description="GFO/IDH/MocA-like oxidoreductase" evidence="2">
    <location>
        <begin position="136"/>
        <end position="241"/>
    </location>
</feature>
<dbReference type="InterPro" id="IPR055170">
    <property type="entry name" value="GFO_IDH_MocA-like_dom"/>
</dbReference>
<dbReference type="SUPFAM" id="SSF55347">
    <property type="entry name" value="Glyceraldehyde-3-phosphate dehydrogenase-like, C-terminal domain"/>
    <property type="match status" value="1"/>
</dbReference>
<dbReference type="PANTHER" id="PTHR43377:SF6">
    <property type="entry name" value="GFO_IDH_MOCA-LIKE OXIDOREDUCTASE N-TERMINAL DOMAIN-CONTAINING PROTEIN"/>
    <property type="match status" value="1"/>
</dbReference>
<feature type="domain" description="Gfo/Idh/MocA-like oxidoreductase N-terminal" evidence="1">
    <location>
        <begin position="9"/>
        <end position="125"/>
    </location>
</feature>
<reference evidence="3 4" key="1">
    <citation type="journal article" date="2022" name="Front. Microbiol.">
        <title>High genomic differentiation and limited gene flow indicate recent cryptic speciation within the genus Laspinema (cyanobacteria).</title>
        <authorList>
            <person name="Stanojkovic A."/>
            <person name="Skoupy S."/>
            <person name="Skaloud P."/>
            <person name="Dvorak P."/>
        </authorList>
    </citation>
    <scope>NUCLEOTIDE SEQUENCE [LARGE SCALE GENOMIC DNA]</scope>
    <source>
        <strain evidence="3 4">D2a</strain>
    </source>
</reference>
<dbReference type="Gene3D" id="3.30.360.10">
    <property type="entry name" value="Dihydrodipicolinate Reductase, domain 2"/>
    <property type="match status" value="1"/>
</dbReference>
<evidence type="ECO:0000313" key="3">
    <source>
        <dbReference type="EMBL" id="MCT7968550.1"/>
    </source>
</evidence>
<evidence type="ECO:0000259" key="2">
    <source>
        <dbReference type="Pfam" id="PF22725"/>
    </source>
</evidence>
<dbReference type="Gene3D" id="3.40.50.720">
    <property type="entry name" value="NAD(P)-binding Rossmann-like Domain"/>
    <property type="match status" value="1"/>
</dbReference>
<keyword evidence="4" id="KW-1185">Reference proteome</keyword>
<name>A0ABT2MX43_9CYAN</name>
<dbReference type="Pfam" id="PF22725">
    <property type="entry name" value="GFO_IDH_MocA_C3"/>
    <property type="match status" value="1"/>
</dbReference>
<dbReference type="PANTHER" id="PTHR43377">
    <property type="entry name" value="BILIVERDIN REDUCTASE A"/>
    <property type="match status" value="1"/>
</dbReference>
<protein>
    <submittedName>
        <fullName evidence="3">Gfo/Idh/MocA family oxidoreductase</fullName>
    </submittedName>
</protein>
<evidence type="ECO:0000259" key="1">
    <source>
        <dbReference type="Pfam" id="PF01408"/>
    </source>
</evidence>
<dbReference type="InterPro" id="IPR000683">
    <property type="entry name" value="Gfo/Idh/MocA-like_OxRdtase_N"/>
</dbReference>
<accession>A0ABT2MX43</accession>
<dbReference type="EMBL" id="JAMXFF010000033">
    <property type="protein sequence ID" value="MCT7968550.1"/>
    <property type="molecule type" value="Genomic_DNA"/>
</dbReference>